<dbReference type="PROSITE" id="PS00028">
    <property type="entry name" value="ZINC_FINGER_C2H2_1"/>
    <property type="match status" value="1"/>
</dbReference>
<evidence type="ECO:0000313" key="4">
    <source>
        <dbReference type="Proteomes" id="UP001596312"/>
    </source>
</evidence>
<gene>
    <name evidence="3" type="ORF">ACFQGH_01300</name>
</gene>
<evidence type="ECO:0000313" key="3">
    <source>
        <dbReference type="EMBL" id="MFC6903827.1"/>
    </source>
</evidence>
<feature type="domain" description="C2H2-type" evidence="2">
    <location>
        <begin position="17"/>
        <end position="45"/>
    </location>
</feature>
<dbReference type="SUPFAM" id="SSF57667">
    <property type="entry name" value="beta-beta-alpha zinc fingers"/>
    <property type="match status" value="1"/>
</dbReference>
<proteinExistence type="predicted"/>
<dbReference type="Proteomes" id="UP001596312">
    <property type="component" value="Unassembled WGS sequence"/>
</dbReference>
<accession>A0ABD5UXM7</accession>
<comment type="caution">
    <text evidence="3">The sequence shown here is derived from an EMBL/GenBank/DDBJ whole genome shotgun (WGS) entry which is preliminary data.</text>
</comment>
<name>A0ABD5UXM7_9EURY</name>
<reference evidence="3 4" key="1">
    <citation type="journal article" date="2019" name="Int. J. Syst. Evol. Microbiol.">
        <title>The Global Catalogue of Microorganisms (GCM) 10K type strain sequencing project: providing services to taxonomists for standard genome sequencing and annotation.</title>
        <authorList>
            <consortium name="The Broad Institute Genomics Platform"/>
            <consortium name="The Broad Institute Genome Sequencing Center for Infectious Disease"/>
            <person name="Wu L."/>
            <person name="Ma J."/>
        </authorList>
    </citation>
    <scope>NUCLEOTIDE SEQUENCE [LARGE SCALE GENOMIC DNA]</scope>
    <source>
        <strain evidence="3 4">CGMCC 1.3240</strain>
    </source>
</reference>
<dbReference type="Gene3D" id="3.30.160.60">
    <property type="entry name" value="Classic Zinc Finger"/>
    <property type="match status" value="1"/>
</dbReference>
<dbReference type="InterPro" id="IPR013087">
    <property type="entry name" value="Znf_C2H2_type"/>
</dbReference>
<dbReference type="AlphaFoldDB" id="A0ABD5UXM7"/>
<dbReference type="Pfam" id="PF13912">
    <property type="entry name" value="zf-C2H2_6"/>
    <property type="match status" value="1"/>
</dbReference>
<organism evidence="3 4">
    <name type="scientific">Halalkalicoccus tibetensis</name>
    <dbReference type="NCBI Taxonomy" id="175632"/>
    <lineage>
        <taxon>Archaea</taxon>
        <taxon>Methanobacteriati</taxon>
        <taxon>Methanobacteriota</taxon>
        <taxon>Stenosarchaea group</taxon>
        <taxon>Halobacteria</taxon>
        <taxon>Halobacteriales</taxon>
        <taxon>Halococcaceae</taxon>
        <taxon>Halalkalicoccus</taxon>
    </lineage>
</organism>
<dbReference type="InterPro" id="IPR036236">
    <property type="entry name" value="Znf_C2H2_sf"/>
</dbReference>
<dbReference type="EMBL" id="JBHSXQ010000001">
    <property type="protein sequence ID" value="MFC6903827.1"/>
    <property type="molecule type" value="Genomic_DNA"/>
</dbReference>
<dbReference type="PROSITE" id="PS50157">
    <property type="entry name" value="ZINC_FINGER_C2H2_2"/>
    <property type="match status" value="1"/>
</dbReference>
<evidence type="ECO:0000256" key="1">
    <source>
        <dbReference type="SAM" id="MobiDB-lite"/>
    </source>
</evidence>
<dbReference type="RefSeq" id="WP_340602314.1">
    <property type="nucleotide sequence ID" value="NZ_JBBMXV010000001.1"/>
</dbReference>
<sequence length="50" mass="5964">MVSDPRDDEETEEDDEFRCTICNETFEDQQALERHGEEEHEGDEDYSKQP</sequence>
<protein>
    <submittedName>
        <fullName evidence="3">C2H2-type zinc finger protein</fullName>
    </submittedName>
</protein>
<feature type="region of interest" description="Disordered" evidence="1">
    <location>
        <begin position="24"/>
        <end position="50"/>
    </location>
</feature>
<keyword evidence="4" id="KW-1185">Reference proteome</keyword>
<evidence type="ECO:0000259" key="2">
    <source>
        <dbReference type="PROSITE" id="PS50157"/>
    </source>
</evidence>